<feature type="compositionally biased region" description="Low complexity" evidence="13">
    <location>
        <begin position="54"/>
        <end position="74"/>
    </location>
</feature>
<dbReference type="OrthoDB" id="406287at2759"/>
<evidence type="ECO:0000256" key="4">
    <source>
        <dbReference type="ARBA" id="ARBA00022516"/>
    </source>
</evidence>
<name>A0A9P7B4L1_RHOMI</name>
<dbReference type="GO" id="GO:0016020">
    <property type="term" value="C:membrane"/>
    <property type="evidence" value="ECO:0007669"/>
    <property type="project" value="UniProtKB-SubCell"/>
</dbReference>
<comment type="caution">
    <text evidence="15">The sequence shown here is derived from an EMBL/GenBank/DDBJ whole genome shotgun (WGS) entry which is preliminary data.</text>
</comment>
<proteinExistence type="inferred from homology"/>
<feature type="transmembrane region" description="Helical" evidence="14">
    <location>
        <begin position="323"/>
        <end position="343"/>
    </location>
</feature>
<feature type="transmembrane region" description="Helical" evidence="14">
    <location>
        <begin position="427"/>
        <end position="448"/>
    </location>
</feature>
<gene>
    <name evidence="15" type="ORF">C6P46_005392</name>
</gene>
<evidence type="ECO:0000313" key="16">
    <source>
        <dbReference type="Proteomes" id="UP000777482"/>
    </source>
</evidence>
<dbReference type="GO" id="GO:0006656">
    <property type="term" value="P:phosphatidylcholine biosynthetic process"/>
    <property type="evidence" value="ECO:0007669"/>
    <property type="project" value="TreeGrafter"/>
</dbReference>
<evidence type="ECO:0000313" key="15">
    <source>
        <dbReference type="EMBL" id="KAG0659007.1"/>
    </source>
</evidence>
<feature type="compositionally biased region" description="Low complexity" evidence="13">
    <location>
        <begin position="510"/>
        <end position="541"/>
    </location>
</feature>
<feature type="transmembrane region" description="Helical" evidence="14">
    <location>
        <begin position="363"/>
        <end position="386"/>
    </location>
</feature>
<keyword evidence="5" id="KW-0808">Transferase</keyword>
<feature type="transmembrane region" description="Helical" evidence="14">
    <location>
        <begin position="454"/>
        <end position="474"/>
    </location>
</feature>
<keyword evidence="9 14" id="KW-0472">Membrane</keyword>
<feature type="transmembrane region" description="Helical" evidence="14">
    <location>
        <begin position="291"/>
        <end position="311"/>
    </location>
</feature>
<keyword evidence="6 14" id="KW-0812">Transmembrane</keyword>
<evidence type="ECO:0000256" key="2">
    <source>
        <dbReference type="ARBA" id="ARBA00006675"/>
    </source>
</evidence>
<evidence type="ECO:0000256" key="11">
    <source>
        <dbReference type="ARBA" id="ARBA00023264"/>
    </source>
</evidence>
<organism evidence="15 16">
    <name type="scientific">Rhodotorula mucilaginosa</name>
    <name type="common">Yeast</name>
    <name type="synonym">Rhodotorula rubra</name>
    <dbReference type="NCBI Taxonomy" id="5537"/>
    <lineage>
        <taxon>Eukaryota</taxon>
        <taxon>Fungi</taxon>
        <taxon>Dikarya</taxon>
        <taxon>Basidiomycota</taxon>
        <taxon>Pucciniomycotina</taxon>
        <taxon>Microbotryomycetes</taxon>
        <taxon>Sporidiobolales</taxon>
        <taxon>Sporidiobolaceae</taxon>
        <taxon>Rhodotorula</taxon>
    </lineage>
</organism>
<comment type="similarity">
    <text evidence="2">Belongs to the GPC1 family.</text>
</comment>
<keyword evidence="4" id="KW-0444">Lipid biosynthesis</keyword>
<evidence type="ECO:0000256" key="5">
    <source>
        <dbReference type="ARBA" id="ARBA00022679"/>
    </source>
</evidence>
<evidence type="ECO:0000256" key="1">
    <source>
        <dbReference type="ARBA" id="ARBA00004141"/>
    </source>
</evidence>
<reference evidence="15 16" key="1">
    <citation type="submission" date="2020-11" db="EMBL/GenBank/DDBJ databases">
        <title>Kefir isolates.</title>
        <authorList>
            <person name="Marcisauskas S."/>
            <person name="Kim Y."/>
            <person name="Blasche S."/>
        </authorList>
    </citation>
    <scope>NUCLEOTIDE SEQUENCE [LARGE SCALE GENOMIC DNA]</scope>
    <source>
        <strain evidence="15 16">KR</strain>
    </source>
</reference>
<keyword evidence="10" id="KW-0594">Phospholipid biosynthesis</keyword>
<protein>
    <recommendedName>
        <fullName evidence="3">Glycerophosphocholine acyltransferase 1</fullName>
    </recommendedName>
</protein>
<evidence type="ECO:0000256" key="12">
    <source>
        <dbReference type="ARBA" id="ARBA00023315"/>
    </source>
</evidence>
<feature type="transmembrane region" description="Helical" evidence="14">
    <location>
        <begin position="217"/>
        <end position="235"/>
    </location>
</feature>
<evidence type="ECO:0000256" key="13">
    <source>
        <dbReference type="SAM" id="MobiDB-lite"/>
    </source>
</evidence>
<sequence>MDSPVEAMTPIDGLRRRGAAAGGVVDSPDFAPSSSYPDSPALEPITPPFRPVFSRTNSSTYGSSGGSSSTGTGSPQFDLSDEDLLSGLSLLDFLNVLDAHLELLTRPLRRKSGTWREKADRLVDQAKQKGRETFKVQLPSVPAFDLGESVGFPRDAKSTDDGTMGGDRRKEKRVLSARDKERLERKYREVRARMRDSIAKVVIKWEEEKTVRLRDKISFLCGVMNVLISALLLGFRPTWVPDWYGIQMLFYLPFRVYTYKKKAYHYFLFDLCYFVNLLSLLYLYVFPSSTILFEACYGLTLGSLGTAIATWRNSLVFHSLDKVISLAIHIFPPFVFMTIRHFYPQELAFKRYPALKELPHLRPWRTMAICMATYTFWQLMYFHFVLQMRAEKIKEGRATSFTYMINDKKRLIGKIAASLPPQLREPAFIGGQAIYTFVTLLIPVFVLYDSKFWCSAYLIALFAISAWNGASFYMEVFARRFQKELIALRKEFDAQQALLNRYMTNPPAQTPAAALAPVPDPLDQAGAGTSSDAASAAGTAAVDSMAEIGESERDPVGEAEAAVLSTGREEEQGKEPAAAATAPNGIESKKDA</sequence>
<dbReference type="PANTHER" id="PTHR31201:SF1">
    <property type="entry name" value="GLYCEROPHOSPHOCHOLINE ACYLTRANSFERASE 1"/>
    <property type="match status" value="1"/>
</dbReference>
<evidence type="ECO:0000256" key="10">
    <source>
        <dbReference type="ARBA" id="ARBA00023209"/>
    </source>
</evidence>
<accession>A0A9P7B4L1</accession>
<feature type="region of interest" description="Disordered" evidence="13">
    <location>
        <begin position="510"/>
        <end position="592"/>
    </location>
</feature>
<keyword evidence="7 14" id="KW-1133">Transmembrane helix</keyword>
<dbReference type="PANTHER" id="PTHR31201">
    <property type="entry name" value="OS01G0585100 PROTEIN"/>
    <property type="match status" value="1"/>
</dbReference>
<feature type="transmembrane region" description="Helical" evidence="14">
    <location>
        <begin position="266"/>
        <end position="285"/>
    </location>
</feature>
<evidence type="ECO:0000256" key="8">
    <source>
        <dbReference type="ARBA" id="ARBA00023098"/>
    </source>
</evidence>
<dbReference type="InterPro" id="IPR021261">
    <property type="entry name" value="GPCAT"/>
</dbReference>
<dbReference type="Proteomes" id="UP000777482">
    <property type="component" value="Unassembled WGS sequence"/>
</dbReference>
<comment type="subcellular location">
    <subcellularLocation>
        <location evidence="1">Membrane</location>
        <topology evidence="1">Multi-pass membrane protein</topology>
    </subcellularLocation>
</comment>
<dbReference type="GO" id="GO:0016746">
    <property type="term" value="F:acyltransferase activity"/>
    <property type="evidence" value="ECO:0007669"/>
    <property type="project" value="UniProtKB-KW"/>
</dbReference>
<keyword evidence="16" id="KW-1185">Reference proteome</keyword>
<keyword evidence="11" id="KW-1208">Phospholipid metabolism</keyword>
<evidence type="ECO:0000256" key="14">
    <source>
        <dbReference type="SAM" id="Phobius"/>
    </source>
</evidence>
<evidence type="ECO:0000256" key="9">
    <source>
        <dbReference type="ARBA" id="ARBA00023136"/>
    </source>
</evidence>
<evidence type="ECO:0000256" key="3">
    <source>
        <dbReference type="ARBA" id="ARBA00019082"/>
    </source>
</evidence>
<evidence type="ECO:0000256" key="7">
    <source>
        <dbReference type="ARBA" id="ARBA00022989"/>
    </source>
</evidence>
<keyword evidence="12" id="KW-0012">Acyltransferase</keyword>
<feature type="region of interest" description="Disordered" evidence="13">
    <location>
        <begin position="1"/>
        <end position="75"/>
    </location>
</feature>
<evidence type="ECO:0000256" key="6">
    <source>
        <dbReference type="ARBA" id="ARBA00022692"/>
    </source>
</evidence>
<keyword evidence="8" id="KW-0443">Lipid metabolism</keyword>
<dbReference type="EMBL" id="PUHQ01000059">
    <property type="protein sequence ID" value="KAG0659007.1"/>
    <property type="molecule type" value="Genomic_DNA"/>
</dbReference>
<dbReference type="Pfam" id="PF10998">
    <property type="entry name" value="DUF2838"/>
    <property type="match status" value="1"/>
</dbReference>
<dbReference type="AlphaFoldDB" id="A0A9P7B4L1"/>